<gene>
    <name evidence="3" type="ORF">SEVIR_7G328600v2</name>
</gene>
<dbReference type="InterPro" id="IPR039997">
    <property type="entry name" value="TFE"/>
</dbReference>
<dbReference type="AlphaFoldDB" id="A0A4U6U151"/>
<evidence type="ECO:0000313" key="4">
    <source>
        <dbReference type="Proteomes" id="UP000298652"/>
    </source>
</evidence>
<dbReference type="Proteomes" id="UP000298652">
    <property type="component" value="Chromosome 7"/>
</dbReference>
<reference evidence="3" key="1">
    <citation type="submission" date="2019-03" db="EMBL/GenBank/DDBJ databases">
        <title>WGS assembly of Setaria viridis.</title>
        <authorList>
            <person name="Huang P."/>
            <person name="Jenkins J."/>
            <person name="Grimwood J."/>
            <person name="Barry K."/>
            <person name="Healey A."/>
            <person name="Mamidi S."/>
            <person name="Sreedasyam A."/>
            <person name="Shu S."/>
            <person name="Feldman M."/>
            <person name="Wu J."/>
            <person name="Yu Y."/>
            <person name="Chen C."/>
            <person name="Johnson J."/>
            <person name="Rokhsar D."/>
            <person name="Baxter I."/>
            <person name="Schmutz J."/>
            <person name="Brutnell T."/>
            <person name="Kellogg E."/>
        </authorList>
    </citation>
    <scope>NUCLEOTIDE SEQUENCE [LARGE SCALE GENOMIC DNA]</scope>
</reference>
<dbReference type="PANTHER" id="PTHR13097">
    <property type="entry name" value="TRANSCRIPTION INITIATION FACTOR IIE, ALPHA SUBUNIT"/>
    <property type="match status" value="1"/>
</dbReference>
<accession>A0A4U6U151</accession>
<dbReference type="InterPro" id="IPR017919">
    <property type="entry name" value="TFIIE/TFIIEa_HTH"/>
</dbReference>
<dbReference type="PROSITE" id="PS51344">
    <property type="entry name" value="HTH_TFE_IIE"/>
    <property type="match status" value="1"/>
</dbReference>
<dbReference type="SUPFAM" id="SSF57783">
    <property type="entry name" value="Zinc beta-ribbon"/>
    <property type="match status" value="1"/>
</dbReference>
<dbReference type="EMBL" id="CM016558">
    <property type="protein sequence ID" value="TKW07764.1"/>
    <property type="molecule type" value="Genomic_DNA"/>
</dbReference>
<dbReference type="GO" id="GO:0005673">
    <property type="term" value="C:transcription factor TFIIE complex"/>
    <property type="evidence" value="ECO:0007669"/>
    <property type="project" value="TreeGrafter"/>
</dbReference>
<evidence type="ECO:0000259" key="2">
    <source>
        <dbReference type="PROSITE" id="PS51344"/>
    </source>
</evidence>
<comment type="similarity">
    <text evidence="1">Belongs to the TFIIE alpha subunit family.</text>
</comment>
<feature type="domain" description="HTH TFE/IIEalpha-type" evidence="2">
    <location>
        <begin position="42"/>
        <end position="162"/>
    </location>
</feature>
<dbReference type="Gramene" id="TKW07764">
    <property type="protein sequence ID" value="TKW07764"/>
    <property type="gene ID" value="SEVIR_7G328600v2"/>
</dbReference>
<sequence>MPKQSGEGHTAPTAASAVAEAGGGEAFPRPLSTADMDAIGPFARLVRLLGRGFYTDVIIRDGEVTTAACDDNRGLAVVVLDNLTRFAWIKENELAKLLKMKEKNLILLLQFLEEEKLLKRELIKGTQVKINDAIAEKEDGKFNVFTGSYCCLDYSQVLDVTRYRLNHMKQSIKDKLDCAAMIQEYICCICERSYSALDVVHLISNSGNTFRCENCKGELSAQIGDDSARRESRAKYANMLKRLKEQLKPIELQLHILKNLSVPDFRTVEQWTQTNMVEYVADSSSNNICETKVEIPLPNISAKLDDTESDCLAGVKVLPMWIIQKGMCSQEKDQIKDERRVGLKAKRRDGCSGGEFGASSRRT</sequence>
<dbReference type="PANTHER" id="PTHR13097:SF7">
    <property type="entry name" value="GENERAL TRANSCRIPTION FACTOR IIE SUBUNIT 1"/>
    <property type="match status" value="1"/>
</dbReference>
<dbReference type="InterPro" id="IPR013083">
    <property type="entry name" value="Znf_RING/FYVE/PHD"/>
</dbReference>
<evidence type="ECO:0000256" key="1">
    <source>
        <dbReference type="ARBA" id="ARBA00008947"/>
    </source>
</evidence>
<dbReference type="GO" id="GO:0006367">
    <property type="term" value="P:transcription initiation at RNA polymerase II promoter"/>
    <property type="evidence" value="ECO:0007669"/>
    <property type="project" value="InterPro"/>
</dbReference>
<organism evidence="3 4">
    <name type="scientific">Setaria viridis</name>
    <name type="common">Green bristlegrass</name>
    <name type="synonym">Setaria italica subsp. viridis</name>
    <dbReference type="NCBI Taxonomy" id="4556"/>
    <lineage>
        <taxon>Eukaryota</taxon>
        <taxon>Viridiplantae</taxon>
        <taxon>Streptophyta</taxon>
        <taxon>Embryophyta</taxon>
        <taxon>Tracheophyta</taxon>
        <taxon>Spermatophyta</taxon>
        <taxon>Magnoliopsida</taxon>
        <taxon>Liliopsida</taxon>
        <taxon>Poales</taxon>
        <taxon>Poaceae</taxon>
        <taxon>PACMAD clade</taxon>
        <taxon>Panicoideae</taxon>
        <taxon>Panicodae</taxon>
        <taxon>Paniceae</taxon>
        <taxon>Cenchrinae</taxon>
        <taxon>Setaria</taxon>
    </lineage>
</organism>
<dbReference type="InterPro" id="IPR002853">
    <property type="entry name" value="TFIIE_asu"/>
</dbReference>
<dbReference type="SMART" id="SM00531">
    <property type="entry name" value="TFIIE"/>
    <property type="match status" value="1"/>
</dbReference>
<dbReference type="Gene3D" id="3.30.40.10">
    <property type="entry name" value="Zinc/RING finger domain, C3HC4 (zinc finger)"/>
    <property type="match status" value="1"/>
</dbReference>
<dbReference type="OMA" id="RYGWINE"/>
<evidence type="ECO:0000313" key="3">
    <source>
        <dbReference type="EMBL" id="TKW07764.1"/>
    </source>
</evidence>
<name>A0A4U6U151_SETVI</name>
<protein>
    <recommendedName>
        <fullName evidence="2">HTH TFE/IIEalpha-type domain-containing protein</fullName>
    </recommendedName>
</protein>
<keyword evidence="4" id="KW-1185">Reference proteome</keyword>
<proteinExistence type="inferred from homology"/>